<reference evidence="3" key="1">
    <citation type="submission" date="2009-05" db="EMBL/GenBank/DDBJ databases">
        <title>The genome sequence of Ajellomyces capsulatus strain H143.</title>
        <authorList>
            <person name="Champion M."/>
            <person name="Cuomo C.A."/>
            <person name="Ma L.-J."/>
            <person name="Henn M.R."/>
            <person name="Sil A."/>
            <person name="Goldman B."/>
            <person name="Young S.K."/>
            <person name="Kodira C.D."/>
            <person name="Zeng Q."/>
            <person name="Koehrsen M."/>
            <person name="Alvarado L."/>
            <person name="Berlin A.M."/>
            <person name="Borenstein D."/>
            <person name="Chen Z."/>
            <person name="Engels R."/>
            <person name="Freedman E."/>
            <person name="Gellesch M."/>
            <person name="Goldberg J."/>
            <person name="Griggs A."/>
            <person name="Gujja S."/>
            <person name="Heiman D.I."/>
            <person name="Hepburn T.A."/>
            <person name="Howarth C."/>
            <person name="Jen D."/>
            <person name="Larson L."/>
            <person name="Lewis B."/>
            <person name="Mehta T."/>
            <person name="Park D."/>
            <person name="Pearson M."/>
            <person name="Roberts A."/>
            <person name="Saif S."/>
            <person name="Shea T.D."/>
            <person name="Shenoy N."/>
            <person name="Sisk P."/>
            <person name="Stolte C."/>
            <person name="Sykes S."/>
            <person name="Walk T."/>
            <person name="White J."/>
            <person name="Yandava C."/>
            <person name="Klein B."/>
            <person name="McEwen J.G."/>
            <person name="Puccia R."/>
            <person name="Goldman G.H."/>
            <person name="Felipe M.S."/>
            <person name="Nino-Vega G."/>
            <person name="San-Blas G."/>
            <person name="Taylor J.W."/>
            <person name="Mendoza L."/>
            <person name="Galagan J.E."/>
            <person name="Nusbaum C."/>
            <person name="Birren B.W."/>
        </authorList>
    </citation>
    <scope>NUCLEOTIDE SEQUENCE [LARGE SCALE GENOMIC DNA]</scope>
    <source>
        <strain evidence="3">H143</strain>
    </source>
</reference>
<evidence type="ECO:0000313" key="3">
    <source>
        <dbReference type="Proteomes" id="UP000002624"/>
    </source>
</evidence>
<protein>
    <submittedName>
        <fullName evidence="2">Uncharacterized protein</fullName>
    </submittedName>
</protein>
<dbReference type="OrthoDB" id="4034134at2759"/>
<dbReference type="VEuPathDB" id="FungiDB:HCDG_06500"/>
<gene>
    <name evidence="2" type="ORF">HCDG_06500</name>
</gene>
<dbReference type="eggNOG" id="ENOG502S8AT">
    <property type="taxonomic scope" value="Eukaryota"/>
</dbReference>
<feature type="compositionally biased region" description="Acidic residues" evidence="1">
    <location>
        <begin position="103"/>
        <end position="112"/>
    </location>
</feature>
<dbReference type="HOGENOM" id="CLU_041452_0_0_1"/>
<proteinExistence type="predicted"/>
<organism evidence="2 3">
    <name type="scientific">Ajellomyces capsulatus (strain H143)</name>
    <name type="common">Darling's disease fungus</name>
    <name type="synonym">Histoplasma capsulatum</name>
    <dbReference type="NCBI Taxonomy" id="544712"/>
    <lineage>
        <taxon>Eukaryota</taxon>
        <taxon>Fungi</taxon>
        <taxon>Dikarya</taxon>
        <taxon>Ascomycota</taxon>
        <taxon>Pezizomycotina</taxon>
        <taxon>Eurotiomycetes</taxon>
        <taxon>Eurotiomycetidae</taxon>
        <taxon>Onygenales</taxon>
        <taxon>Ajellomycetaceae</taxon>
        <taxon>Histoplasma</taxon>
    </lineage>
</organism>
<dbReference type="EMBL" id="GG692429">
    <property type="protein sequence ID" value="EER39395.1"/>
    <property type="molecule type" value="Genomic_DNA"/>
</dbReference>
<sequence>MSPALPYLRGLRKSDLVVLAEVSNLQDFEDYKKTELEAALDDHLSTNRASLSSEQKLADYYRRLSQTSRSSPIKREPKPEPVMSGDDGRRPSRSRRTIKPKEEEVEATDESDSSASKQSTPASRTPARRRSLHFPSLPPSPAVITDAIDRQTTKARQSMSEAWDASGLTERSDALRSCLSSVRTIELITLAMELCGLLSQIVPMRYLTTFPAVSTVGTPEYAVKVPDVFILLEASFWGPFSLWLSTSVFLPSVLAYFCNLSLKISQQGSSHAYGTRRTTSSAAAKAAEVGNFDPLVFNVSKALISYLVYTSNCTFWNMYRQMTVTTVSGAVPGGLPGLMTGAAIGTLGSLYEAILRR</sequence>
<evidence type="ECO:0000313" key="2">
    <source>
        <dbReference type="EMBL" id="EER39395.1"/>
    </source>
</evidence>
<feature type="compositionally biased region" description="Polar residues" evidence="1">
    <location>
        <begin position="46"/>
        <end position="55"/>
    </location>
</feature>
<dbReference type="GO" id="GO:0016020">
    <property type="term" value="C:membrane"/>
    <property type="evidence" value="ECO:0007669"/>
    <property type="project" value="TreeGrafter"/>
</dbReference>
<dbReference type="InterPro" id="IPR038872">
    <property type="entry name" value="Put_GTT3"/>
</dbReference>
<feature type="compositionally biased region" description="Polar residues" evidence="1">
    <location>
        <begin position="113"/>
        <end position="123"/>
    </location>
</feature>
<evidence type="ECO:0000256" key="1">
    <source>
        <dbReference type="SAM" id="MobiDB-lite"/>
    </source>
</evidence>
<dbReference type="OMA" id="YLPDMFL"/>
<dbReference type="PANTHER" id="PTHR41807:SF1">
    <property type="entry name" value="GLUTATHIONE TRANSFERASE 3"/>
    <property type="match status" value="1"/>
</dbReference>
<dbReference type="AlphaFoldDB" id="C6HJW9"/>
<feature type="region of interest" description="Disordered" evidence="1">
    <location>
        <begin position="40"/>
        <end position="144"/>
    </location>
</feature>
<dbReference type="PANTHER" id="PTHR41807">
    <property type="entry name" value="GLUTATHIONE TRANSFERASE 3"/>
    <property type="match status" value="1"/>
</dbReference>
<dbReference type="Proteomes" id="UP000002624">
    <property type="component" value="Unassembled WGS sequence"/>
</dbReference>
<dbReference type="STRING" id="544712.C6HJW9"/>
<name>C6HJW9_AJECH</name>
<accession>C6HJW9</accession>